<dbReference type="InterPro" id="IPR036291">
    <property type="entry name" value="NAD(P)-bd_dom_sf"/>
</dbReference>
<dbReference type="AlphaFoldDB" id="A0A914CSF3"/>
<dbReference type="Proteomes" id="UP000887540">
    <property type="component" value="Unplaced"/>
</dbReference>
<dbReference type="SUPFAM" id="SSF51735">
    <property type="entry name" value="NAD(P)-binding Rossmann-fold domains"/>
    <property type="match status" value="1"/>
</dbReference>
<dbReference type="WBParaSite" id="ACRNAN_scaffold1371.g23643.t1">
    <property type="protein sequence ID" value="ACRNAN_scaffold1371.g23643.t1"/>
    <property type="gene ID" value="ACRNAN_scaffold1371.g23643"/>
</dbReference>
<keyword evidence="2" id="KW-1185">Reference proteome</keyword>
<sequence length="68" mass="7479">MNQLLWDHGQENNTQSEAQHTLEALDNPMNRHGEPEECASVVAFLVSKDASYITGETIVVAGGFHARL</sequence>
<dbReference type="Gene3D" id="3.40.50.720">
    <property type="entry name" value="NAD(P)-binding Rossmann-like Domain"/>
    <property type="match status" value="1"/>
</dbReference>
<dbReference type="Pfam" id="PF13561">
    <property type="entry name" value="adh_short_C2"/>
    <property type="match status" value="1"/>
</dbReference>
<protein>
    <submittedName>
        <fullName evidence="3">Uncharacterized protein</fullName>
    </submittedName>
</protein>
<dbReference type="GO" id="GO:0004090">
    <property type="term" value="F:carbonyl reductase (NADPH) activity"/>
    <property type="evidence" value="ECO:0007669"/>
    <property type="project" value="TreeGrafter"/>
</dbReference>
<reference evidence="3" key="1">
    <citation type="submission" date="2022-11" db="UniProtKB">
        <authorList>
            <consortium name="WormBaseParasite"/>
        </authorList>
    </citation>
    <scope>IDENTIFICATION</scope>
</reference>
<dbReference type="PANTHER" id="PTHR43943">
    <property type="entry name" value="DEHYDROGENASE/REDUCTASE (SDR FAMILY) MEMBER 4"/>
    <property type="match status" value="1"/>
</dbReference>
<accession>A0A914CSF3</accession>
<dbReference type="InterPro" id="IPR002347">
    <property type="entry name" value="SDR_fam"/>
</dbReference>
<organism evidence="2 3">
    <name type="scientific">Acrobeloides nanus</name>
    <dbReference type="NCBI Taxonomy" id="290746"/>
    <lineage>
        <taxon>Eukaryota</taxon>
        <taxon>Metazoa</taxon>
        <taxon>Ecdysozoa</taxon>
        <taxon>Nematoda</taxon>
        <taxon>Chromadorea</taxon>
        <taxon>Rhabditida</taxon>
        <taxon>Tylenchina</taxon>
        <taxon>Cephalobomorpha</taxon>
        <taxon>Cephaloboidea</taxon>
        <taxon>Cephalobidae</taxon>
        <taxon>Acrobeloides</taxon>
    </lineage>
</organism>
<comment type="similarity">
    <text evidence="1">Belongs to the short-chain dehydrogenases/reductases (SDR) family.</text>
</comment>
<dbReference type="PANTHER" id="PTHR43943:SF2">
    <property type="entry name" value="DEHYDROGENASE_REDUCTASE 4"/>
    <property type="match status" value="1"/>
</dbReference>
<evidence type="ECO:0000313" key="2">
    <source>
        <dbReference type="Proteomes" id="UP000887540"/>
    </source>
</evidence>
<name>A0A914CSF3_9BILA</name>
<proteinExistence type="inferred from homology"/>
<evidence type="ECO:0000256" key="1">
    <source>
        <dbReference type="ARBA" id="ARBA00006484"/>
    </source>
</evidence>
<evidence type="ECO:0000313" key="3">
    <source>
        <dbReference type="WBParaSite" id="ACRNAN_scaffold1371.g23643.t1"/>
    </source>
</evidence>